<proteinExistence type="predicted"/>
<sequence length="117" mass="13787">MLQTGLQYLASKRMNSCGYEKLITNKRMMRVRKRCTWVKSLNGRLRGLRLSRSRKFFSTVLFSSRIVRIYNEVVNRIMNMESSYPVIVLPTQWGLPVLSHHPSRSVMVSSNRKVIFY</sequence>
<evidence type="ECO:0000313" key="1">
    <source>
        <dbReference type="EMBL" id="CAJ2631801.1"/>
    </source>
</evidence>
<dbReference type="EMBL" id="CASHSV030000001">
    <property type="protein sequence ID" value="CAJ2631801.1"/>
    <property type="molecule type" value="Genomic_DNA"/>
</dbReference>
<organism evidence="1 2">
    <name type="scientific">Trifolium pratense</name>
    <name type="common">Red clover</name>
    <dbReference type="NCBI Taxonomy" id="57577"/>
    <lineage>
        <taxon>Eukaryota</taxon>
        <taxon>Viridiplantae</taxon>
        <taxon>Streptophyta</taxon>
        <taxon>Embryophyta</taxon>
        <taxon>Tracheophyta</taxon>
        <taxon>Spermatophyta</taxon>
        <taxon>Magnoliopsida</taxon>
        <taxon>eudicotyledons</taxon>
        <taxon>Gunneridae</taxon>
        <taxon>Pentapetalae</taxon>
        <taxon>rosids</taxon>
        <taxon>fabids</taxon>
        <taxon>Fabales</taxon>
        <taxon>Fabaceae</taxon>
        <taxon>Papilionoideae</taxon>
        <taxon>50 kb inversion clade</taxon>
        <taxon>NPAAA clade</taxon>
        <taxon>Hologalegina</taxon>
        <taxon>IRL clade</taxon>
        <taxon>Trifolieae</taxon>
        <taxon>Trifolium</taxon>
    </lineage>
</organism>
<accession>A0ACB0IIJ5</accession>
<gene>
    <name evidence="1" type="ORF">MILVUS5_LOCUS3246</name>
</gene>
<dbReference type="Proteomes" id="UP001177021">
    <property type="component" value="Unassembled WGS sequence"/>
</dbReference>
<keyword evidence="2" id="KW-1185">Reference proteome</keyword>
<reference evidence="1" key="1">
    <citation type="submission" date="2023-10" db="EMBL/GenBank/DDBJ databases">
        <authorList>
            <person name="Rodriguez Cubillos JULIANA M."/>
            <person name="De Vega J."/>
        </authorList>
    </citation>
    <scope>NUCLEOTIDE SEQUENCE</scope>
</reference>
<name>A0ACB0IIJ5_TRIPR</name>
<evidence type="ECO:0000313" key="2">
    <source>
        <dbReference type="Proteomes" id="UP001177021"/>
    </source>
</evidence>
<protein>
    <submittedName>
        <fullName evidence="1">Uncharacterized protein</fullName>
    </submittedName>
</protein>
<comment type="caution">
    <text evidence="1">The sequence shown here is derived from an EMBL/GenBank/DDBJ whole genome shotgun (WGS) entry which is preliminary data.</text>
</comment>